<protein>
    <submittedName>
        <fullName evidence="1">Uncharacterized protein</fullName>
    </submittedName>
</protein>
<sequence length="73" mass="8548">MKPKKFVQIYGKVVLPIIRGMTVRYFSNGTWKETARVRRVIEVTDAYIKFETDRIRYCIDFGMVEDNAMPIAA</sequence>
<organism evidence="1 2">
    <name type="scientific">Dorea formicigenerans</name>
    <dbReference type="NCBI Taxonomy" id="39486"/>
    <lineage>
        <taxon>Bacteria</taxon>
        <taxon>Bacillati</taxon>
        <taxon>Bacillota</taxon>
        <taxon>Clostridia</taxon>
        <taxon>Lachnospirales</taxon>
        <taxon>Lachnospiraceae</taxon>
        <taxon>Dorea</taxon>
    </lineage>
</organism>
<proteinExistence type="predicted"/>
<accession>A0A415UI15</accession>
<dbReference type="AlphaFoldDB" id="A0A415UI15"/>
<reference evidence="1 2" key="1">
    <citation type="submission" date="2018-08" db="EMBL/GenBank/DDBJ databases">
        <title>A genome reference for cultivated species of the human gut microbiota.</title>
        <authorList>
            <person name="Zou Y."/>
            <person name="Xue W."/>
            <person name="Luo G."/>
        </authorList>
    </citation>
    <scope>NUCLEOTIDE SEQUENCE [LARGE SCALE GENOMIC DNA]</scope>
    <source>
        <strain evidence="1 2">AF31-13BH</strain>
    </source>
</reference>
<evidence type="ECO:0000313" key="2">
    <source>
        <dbReference type="Proteomes" id="UP000285652"/>
    </source>
</evidence>
<dbReference type="GeneID" id="75078809"/>
<evidence type="ECO:0000313" key="1">
    <source>
        <dbReference type="EMBL" id="RHN17703.1"/>
    </source>
</evidence>
<comment type="caution">
    <text evidence="1">The sequence shown here is derived from an EMBL/GenBank/DDBJ whole genome shotgun (WGS) entry which is preliminary data.</text>
</comment>
<gene>
    <name evidence="1" type="ORF">DWZ24_05865</name>
</gene>
<dbReference type="RefSeq" id="WP_025580086.1">
    <property type="nucleotide sequence ID" value="NZ_QRQQ01000003.1"/>
</dbReference>
<dbReference type="Proteomes" id="UP000285652">
    <property type="component" value="Unassembled WGS sequence"/>
</dbReference>
<name>A0A415UI15_9FIRM</name>
<dbReference type="EMBL" id="QRQQ01000003">
    <property type="protein sequence ID" value="RHN17703.1"/>
    <property type="molecule type" value="Genomic_DNA"/>
</dbReference>